<dbReference type="PRINTS" id="PR00344">
    <property type="entry name" value="BCTRLSENSOR"/>
</dbReference>
<reference evidence="10" key="1">
    <citation type="submission" date="2020-10" db="EMBL/GenBank/DDBJ databases">
        <title>Connecting structure to function with the recovery of over 1000 high-quality activated sludge metagenome-assembled genomes encoding full-length rRNA genes using long-read sequencing.</title>
        <authorList>
            <person name="Singleton C.M."/>
            <person name="Petriglieri F."/>
            <person name="Kristensen J.M."/>
            <person name="Kirkegaard R.H."/>
            <person name="Michaelsen T.Y."/>
            <person name="Andersen M.H."/>
            <person name="Karst S.M."/>
            <person name="Dueholm M.S."/>
            <person name="Nielsen P.H."/>
            <person name="Albertsen M."/>
        </authorList>
    </citation>
    <scope>NUCLEOTIDE SEQUENCE</scope>
    <source>
        <strain evidence="10">Hirt_18-Q3-R61-65_BATAC.395</strain>
    </source>
</reference>
<dbReference type="InterPro" id="IPR003594">
    <property type="entry name" value="HATPase_dom"/>
</dbReference>
<dbReference type="InterPro" id="IPR004358">
    <property type="entry name" value="Sig_transdc_His_kin-like_C"/>
</dbReference>
<keyword evidence="5" id="KW-0418">Kinase</keyword>
<feature type="domain" description="Histidine kinase" evidence="9">
    <location>
        <begin position="364"/>
        <end position="577"/>
    </location>
</feature>
<dbReference type="SMART" id="SM00388">
    <property type="entry name" value="HisKA"/>
    <property type="match status" value="1"/>
</dbReference>
<feature type="coiled-coil region" evidence="7">
    <location>
        <begin position="312"/>
        <end position="357"/>
    </location>
</feature>
<dbReference type="EMBL" id="JADJUC010000007">
    <property type="protein sequence ID" value="MBK8524221.1"/>
    <property type="molecule type" value="Genomic_DNA"/>
</dbReference>
<dbReference type="SUPFAM" id="SSF55874">
    <property type="entry name" value="ATPase domain of HSP90 chaperone/DNA topoisomerase II/histidine kinase"/>
    <property type="match status" value="1"/>
</dbReference>
<comment type="caution">
    <text evidence="10">The sequence shown here is derived from an EMBL/GenBank/DDBJ whole genome shotgun (WGS) entry which is preliminary data.</text>
</comment>
<protein>
    <recommendedName>
        <fullName evidence="2">histidine kinase</fullName>
        <ecNumber evidence="2">2.7.13.3</ecNumber>
    </recommendedName>
</protein>
<keyword evidence="4" id="KW-0808">Transferase</keyword>
<dbReference type="InterPro" id="IPR036097">
    <property type="entry name" value="HisK_dim/P_sf"/>
</dbReference>
<dbReference type="PANTHER" id="PTHR43711">
    <property type="entry name" value="TWO-COMPONENT HISTIDINE KINASE"/>
    <property type="match status" value="1"/>
</dbReference>
<gene>
    <name evidence="10" type="ORF">IPL58_08880</name>
</gene>
<dbReference type="SMART" id="SM00387">
    <property type="entry name" value="HATPase_c"/>
    <property type="match status" value="1"/>
</dbReference>
<dbReference type="Pfam" id="PF00512">
    <property type="entry name" value="HisKA"/>
    <property type="match status" value="1"/>
</dbReference>
<evidence type="ECO:0000256" key="4">
    <source>
        <dbReference type="ARBA" id="ARBA00022679"/>
    </source>
</evidence>
<dbReference type="GO" id="GO:0000155">
    <property type="term" value="F:phosphorelay sensor kinase activity"/>
    <property type="evidence" value="ECO:0007669"/>
    <property type="project" value="InterPro"/>
</dbReference>
<dbReference type="CDD" id="cd00075">
    <property type="entry name" value="HATPase"/>
    <property type="match status" value="1"/>
</dbReference>
<evidence type="ECO:0000256" key="1">
    <source>
        <dbReference type="ARBA" id="ARBA00000085"/>
    </source>
</evidence>
<evidence type="ECO:0000259" key="9">
    <source>
        <dbReference type="PROSITE" id="PS50109"/>
    </source>
</evidence>
<dbReference type="PANTHER" id="PTHR43711:SF31">
    <property type="entry name" value="HISTIDINE KINASE"/>
    <property type="match status" value="1"/>
</dbReference>
<dbReference type="SUPFAM" id="SSF47384">
    <property type="entry name" value="Homodimeric domain of signal transducing histidine kinase"/>
    <property type="match status" value="1"/>
</dbReference>
<dbReference type="Pfam" id="PF02518">
    <property type="entry name" value="HATPase_c"/>
    <property type="match status" value="1"/>
</dbReference>
<keyword evidence="6" id="KW-0902">Two-component regulatory system</keyword>
<dbReference type="CDD" id="cd00082">
    <property type="entry name" value="HisKA"/>
    <property type="match status" value="1"/>
</dbReference>
<proteinExistence type="predicted"/>
<dbReference type="CDD" id="cd12914">
    <property type="entry name" value="PDC1_DGC_like"/>
    <property type="match status" value="1"/>
</dbReference>
<comment type="catalytic activity">
    <reaction evidence="1">
        <text>ATP + protein L-histidine = ADP + protein N-phospho-L-histidine.</text>
        <dbReference type="EC" id="2.7.13.3"/>
    </reaction>
</comment>
<dbReference type="PROSITE" id="PS50109">
    <property type="entry name" value="HIS_KIN"/>
    <property type="match status" value="1"/>
</dbReference>
<sequence>MPPIRFYNPPALILAVVAALMLIALLAADLFSSRQKTFADASRQIEQHDRILAEHVARSLDSIEVLLDEMRMGIQGKGESWQHWSTAEGHEHLKSRLTRSLPQVRHLIIFDAEGFQRHTSFAKTPPMINIRDRPYFIQLRNGAERSRFGPYIGRNSKRPTYAIARRLTTADGQFAGALMVAIEPEYFEDFCRSTRPYEEFEAAVANAEGAIISVCRSLTPSSDKPAGGAGDDFRTVLAQGEFSGMPLTINRALADSKNHLMASVAVPGYPDLRVVSSTPKETLGREWFKHARQITLMALLALTTLIAAGVLVRRQIRRLALLTTELKDSQERLEERIQEATRELNARRKDAERLAEAKSRFFAAASHDLRQPLHALQLFLGDLARVTDAPEQRVLVQRIESATRAMTGQLRSMLDISRLDMANIVPERTALELASLFEPLKTTYLPAAELAQVRLLFRPRAATLETDPALLSRLIGNLVDNAIKFSPSGTVLVCARWRANAVRIEVRDNGKGIPLAHQQTIYDEFFQVGNDARNPGAGLDLGLAIAHRIARLLGANISLRSKEGKGTTFALTLPCIVGQRSEKTGAKTPSVRLVLIGDPGDFCERARRWGYGVEVAESISSAWRMLETGQCIPVIIHSDSCMLSAEVQSLLRQHRGVVITTAECNMPELGAYHLQEPIKPARLRALLRSLH</sequence>
<keyword evidence="8" id="KW-0472">Membrane</keyword>
<dbReference type="InterPro" id="IPR005467">
    <property type="entry name" value="His_kinase_dom"/>
</dbReference>
<name>A0A9D7K1U4_9PROT</name>
<keyword evidence="7" id="KW-0175">Coiled coil</keyword>
<keyword evidence="3" id="KW-0597">Phosphoprotein</keyword>
<dbReference type="AlphaFoldDB" id="A0A9D7K1U4"/>
<evidence type="ECO:0000256" key="8">
    <source>
        <dbReference type="SAM" id="Phobius"/>
    </source>
</evidence>
<evidence type="ECO:0000256" key="7">
    <source>
        <dbReference type="SAM" id="Coils"/>
    </source>
</evidence>
<dbReference type="Gene3D" id="3.30.565.10">
    <property type="entry name" value="Histidine kinase-like ATPase, C-terminal domain"/>
    <property type="match status" value="1"/>
</dbReference>
<dbReference type="Gene3D" id="1.10.287.130">
    <property type="match status" value="1"/>
</dbReference>
<keyword evidence="8" id="KW-1133">Transmembrane helix</keyword>
<evidence type="ECO:0000313" key="10">
    <source>
        <dbReference type="EMBL" id="MBK8524221.1"/>
    </source>
</evidence>
<accession>A0A9D7K1U4</accession>
<feature type="transmembrane region" description="Helical" evidence="8">
    <location>
        <begin position="294"/>
        <end position="312"/>
    </location>
</feature>
<evidence type="ECO:0000256" key="3">
    <source>
        <dbReference type="ARBA" id="ARBA00022553"/>
    </source>
</evidence>
<evidence type="ECO:0000313" key="11">
    <source>
        <dbReference type="Proteomes" id="UP000886689"/>
    </source>
</evidence>
<evidence type="ECO:0000256" key="6">
    <source>
        <dbReference type="ARBA" id="ARBA00023012"/>
    </source>
</evidence>
<organism evidence="10 11">
    <name type="scientific">Candidatus Proximibacter danicus</name>
    <dbReference type="NCBI Taxonomy" id="2954365"/>
    <lineage>
        <taxon>Bacteria</taxon>
        <taxon>Pseudomonadati</taxon>
        <taxon>Pseudomonadota</taxon>
        <taxon>Betaproteobacteria</taxon>
        <taxon>Candidatus Proximibacter</taxon>
    </lineage>
</organism>
<dbReference type="InterPro" id="IPR036890">
    <property type="entry name" value="HATPase_C_sf"/>
</dbReference>
<keyword evidence="8" id="KW-0812">Transmembrane</keyword>
<dbReference type="Proteomes" id="UP000886689">
    <property type="component" value="Unassembled WGS sequence"/>
</dbReference>
<dbReference type="Gene3D" id="3.30.450.20">
    <property type="entry name" value="PAS domain"/>
    <property type="match status" value="1"/>
</dbReference>
<dbReference type="EC" id="2.7.13.3" evidence="2"/>
<evidence type="ECO:0000256" key="2">
    <source>
        <dbReference type="ARBA" id="ARBA00012438"/>
    </source>
</evidence>
<dbReference type="InterPro" id="IPR003661">
    <property type="entry name" value="HisK_dim/P_dom"/>
</dbReference>
<dbReference type="InterPro" id="IPR050736">
    <property type="entry name" value="Sensor_HK_Regulatory"/>
</dbReference>
<evidence type="ECO:0000256" key="5">
    <source>
        <dbReference type="ARBA" id="ARBA00022777"/>
    </source>
</evidence>